<gene>
    <name evidence="1" type="ORF">NQ318_009983</name>
</gene>
<dbReference type="GO" id="GO:0070221">
    <property type="term" value="P:sulfide oxidation, using sulfide:quinone oxidoreductase"/>
    <property type="evidence" value="ECO:0007669"/>
    <property type="project" value="TreeGrafter"/>
</dbReference>
<name>A0AAV8YBS9_9CUCU</name>
<evidence type="ECO:0000313" key="2">
    <source>
        <dbReference type="Proteomes" id="UP001162162"/>
    </source>
</evidence>
<dbReference type="GO" id="GO:0070224">
    <property type="term" value="F:sulfide:quinone oxidoreductase activity"/>
    <property type="evidence" value="ECO:0007669"/>
    <property type="project" value="TreeGrafter"/>
</dbReference>
<evidence type="ECO:0000313" key="1">
    <source>
        <dbReference type="EMBL" id="KAJ8947838.1"/>
    </source>
</evidence>
<keyword evidence="2" id="KW-1185">Reference proteome</keyword>
<protein>
    <submittedName>
        <fullName evidence="1">Uncharacterized protein</fullName>
    </submittedName>
</protein>
<dbReference type="EMBL" id="JAPWTK010000150">
    <property type="protein sequence ID" value="KAJ8947838.1"/>
    <property type="molecule type" value="Genomic_DNA"/>
</dbReference>
<dbReference type="PANTHER" id="PTHR10632:SF2">
    <property type="entry name" value="SULFIDE:QUINONE OXIDOREDUCTASE, MITOCHONDRIAL"/>
    <property type="match status" value="1"/>
</dbReference>
<organism evidence="1 2">
    <name type="scientific">Aromia moschata</name>
    <dbReference type="NCBI Taxonomy" id="1265417"/>
    <lineage>
        <taxon>Eukaryota</taxon>
        <taxon>Metazoa</taxon>
        <taxon>Ecdysozoa</taxon>
        <taxon>Arthropoda</taxon>
        <taxon>Hexapoda</taxon>
        <taxon>Insecta</taxon>
        <taxon>Pterygota</taxon>
        <taxon>Neoptera</taxon>
        <taxon>Endopterygota</taxon>
        <taxon>Coleoptera</taxon>
        <taxon>Polyphaga</taxon>
        <taxon>Cucujiformia</taxon>
        <taxon>Chrysomeloidea</taxon>
        <taxon>Cerambycidae</taxon>
        <taxon>Cerambycinae</taxon>
        <taxon>Callichromatini</taxon>
        <taxon>Aromia</taxon>
    </lineage>
</organism>
<dbReference type="Gene3D" id="3.50.50.60">
    <property type="entry name" value="FAD/NAD(P)-binding domain"/>
    <property type="match status" value="2"/>
</dbReference>
<sequence length="63" mass="6953">MNNTVVTEKGLTIKYDYLLIGAIGLELHYEKIPGLLDALNKPTGVCSNYSPKYVNGTYSIEES</sequence>
<dbReference type="Proteomes" id="UP001162162">
    <property type="component" value="Unassembled WGS sequence"/>
</dbReference>
<proteinExistence type="predicted"/>
<dbReference type="GO" id="GO:0071949">
    <property type="term" value="F:FAD binding"/>
    <property type="evidence" value="ECO:0007669"/>
    <property type="project" value="TreeGrafter"/>
</dbReference>
<reference evidence="1" key="1">
    <citation type="journal article" date="2023" name="Insect Mol. Biol.">
        <title>Genome sequencing provides insights into the evolution of gene families encoding plant cell wall-degrading enzymes in longhorned beetles.</title>
        <authorList>
            <person name="Shin N.R."/>
            <person name="Okamura Y."/>
            <person name="Kirsch R."/>
            <person name="Pauchet Y."/>
        </authorList>
    </citation>
    <scope>NUCLEOTIDE SEQUENCE</scope>
    <source>
        <strain evidence="1">AMC_N1</strain>
    </source>
</reference>
<dbReference type="InterPro" id="IPR036188">
    <property type="entry name" value="FAD/NAD-bd_sf"/>
</dbReference>
<dbReference type="GO" id="GO:0005739">
    <property type="term" value="C:mitochondrion"/>
    <property type="evidence" value="ECO:0007669"/>
    <property type="project" value="TreeGrafter"/>
</dbReference>
<dbReference type="InterPro" id="IPR015904">
    <property type="entry name" value="Sulphide_quinone_reductase"/>
</dbReference>
<dbReference type="PANTHER" id="PTHR10632">
    <property type="entry name" value="SULFIDE:QUINONE OXIDOREDUCTASE"/>
    <property type="match status" value="1"/>
</dbReference>
<comment type="caution">
    <text evidence="1">The sequence shown here is derived from an EMBL/GenBank/DDBJ whole genome shotgun (WGS) entry which is preliminary data.</text>
</comment>
<dbReference type="AlphaFoldDB" id="A0AAV8YBS9"/>
<accession>A0AAV8YBS9</accession>